<dbReference type="Proteomes" id="UP001443914">
    <property type="component" value="Unassembled WGS sequence"/>
</dbReference>
<gene>
    <name evidence="2" type="ORF">RND81_11G087300</name>
</gene>
<dbReference type="SUPFAM" id="SSF54001">
    <property type="entry name" value="Cysteine proteinases"/>
    <property type="match status" value="1"/>
</dbReference>
<feature type="non-terminal residue" evidence="2">
    <location>
        <position position="125"/>
    </location>
</feature>
<dbReference type="Gene3D" id="3.40.395.10">
    <property type="entry name" value="Adenoviral Proteinase, Chain A"/>
    <property type="match status" value="1"/>
</dbReference>
<protein>
    <recommendedName>
        <fullName evidence="4">Ubiquitin-like protease family profile domain-containing protein</fullName>
    </recommendedName>
</protein>
<feature type="chain" id="PRO_5043486329" description="Ubiquitin-like protease family profile domain-containing protein" evidence="1">
    <location>
        <begin position="21"/>
        <end position="125"/>
    </location>
</feature>
<sequence>MLAVICPWIGLVHWLDPAGAVNEPREFAQTIINRKIIILGGKNRDMLFFHPLLQCPRQPLGSKDCGYYVSRYMIEIIESRQKVIPDKYFDKAPSTYSQQIIDELRERWISYVTGYHQPDDDDDDL</sequence>
<keyword evidence="3" id="KW-1185">Reference proteome</keyword>
<evidence type="ECO:0000313" key="3">
    <source>
        <dbReference type="Proteomes" id="UP001443914"/>
    </source>
</evidence>
<dbReference type="EMBL" id="JBDFQZ010000011">
    <property type="protein sequence ID" value="KAK9676587.1"/>
    <property type="molecule type" value="Genomic_DNA"/>
</dbReference>
<evidence type="ECO:0000256" key="1">
    <source>
        <dbReference type="SAM" id="SignalP"/>
    </source>
</evidence>
<dbReference type="AlphaFoldDB" id="A0AAW1HJM4"/>
<keyword evidence="1" id="KW-0732">Signal</keyword>
<dbReference type="InterPro" id="IPR038765">
    <property type="entry name" value="Papain-like_cys_pep_sf"/>
</dbReference>
<proteinExistence type="predicted"/>
<feature type="signal peptide" evidence="1">
    <location>
        <begin position="1"/>
        <end position="20"/>
    </location>
</feature>
<evidence type="ECO:0000313" key="2">
    <source>
        <dbReference type="EMBL" id="KAK9676587.1"/>
    </source>
</evidence>
<organism evidence="2 3">
    <name type="scientific">Saponaria officinalis</name>
    <name type="common">Common soapwort</name>
    <name type="synonym">Lychnis saponaria</name>
    <dbReference type="NCBI Taxonomy" id="3572"/>
    <lineage>
        <taxon>Eukaryota</taxon>
        <taxon>Viridiplantae</taxon>
        <taxon>Streptophyta</taxon>
        <taxon>Embryophyta</taxon>
        <taxon>Tracheophyta</taxon>
        <taxon>Spermatophyta</taxon>
        <taxon>Magnoliopsida</taxon>
        <taxon>eudicotyledons</taxon>
        <taxon>Gunneridae</taxon>
        <taxon>Pentapetalae</taxon>
        <taxon>Caryophyllales</taxon>
        <taxon>Caryophyllaceae</taxon>
        <taxon>Caryophylleae</taxon>
        <taxon>Saponaria</taxon>
    </lineage>
</organism>
<reference evidence="2" key="1">
    <citation type="submission" date="2024-03" db="EMBL/GenBank/DDBJ databases">
        <title>WGS assembly of Saponaria officinalis var. Norfolk2.</title>
        <authorList>
            <person name="Jenkins J."/>
            <person name="Shu S."/>
            <person name="Grimwood J."/>
            <person name="Barry K."/>
            <person name="Goodstein D."/>
            <person name="Schmutz J."/>
            <person name="Leebens-Mack J."/>
            <person name="Osbourn A."/>
        </authorList>
    </citation>
    <scope>NUCLEOTIDE SEQUENCE [LARGE SCALE GENOMIC DNA]</scope>
    <source>
        <strain evidence="2">JIC</strain>
    </source>
</reference>
<evidence type="ECO:0008006" key="4">
    <source>
        <dbReference type="Google" id="ProtNLM"/>
    </source>
</evidence>
<comment type="caution">
    <text evidence="2">The sequence shown here is derived from an EMBL/GenBank/DDBJ whole genome shotgun (WGS) entry which is preliminary data.</text>
</comment>
<accession>A0AAW1HJM4</accession>
<name>A0AAW1HJM4_SAPOF</name>